<dbReference type="Gene3D" id="3.30.160.60">
    <property type="entry name" value="Classic Zinc Finger"/>
    <property type="match status" value="1"/>
</dbReference>
<dbReference type="PROSITE" id="PS50157">
    <property type="entry name" value="ZINC_FINGER_C2H2_2"/>
    <property type="match status" value="2"/>
</dbReference>
<evidence type="ECO:0000259" key="2">
    <source>
        <dbReference type="PROSITE" id="PS50157"/>
    </source>
</evidence>
<name>A0A0C9R1G0_9HYME</name>
<dbReference type="Pfam" id="PF00096">
    <property type="entry name" value="zf-C2H2"/>
    <property type="match status" value="2"/>
</dbReference>
<keyword evidence="1" id="KW-0479">Metal-binding</keyword>
<gene>
    <name evidence="3" type="primary">Ikzf4</name>
    <name evidence="3" type="ORF">g.27872</name>
</gene>
<evidence type="ECO:0000256" key="1">
    <source>
        <dbReference type="PROSITE-ProRule" id="PRU00042"/>
    </source>
</evidence>
<reference evidence="3" key="1">
    <citation type="submission" date="2015-01" db="EMBL/GenBank/DDBJ databases">
        <title>Transcriptome Assembly of Fopius arisanus.</title>
        <authorList>
            <person name="Geib S."/>
        </authorList>
    </citation>
    <scope>NUCLEOTIDE SEQUENCE</scope>
</reference>
<dbReference type="InterPro" id="IPR013087">
    <property type="entry name" value="Znf_C2H2_type"/>
</dbReference>
<sequence length="123" mass="14241">AHRDSQELYNNHLPSLQDQTGEYLLRHSKNGPNELILPLKKFVCPSMCGSSFSHSYSLTRHLKYECGQQPRFKCPYCNLLYKRTSNVTQHIRTRHLNCETYAIDVIDNKIVGVVCEAKRKKST</sequence>
<proteinExistence type="predicted"/>
<dbReference type="EMBL" id="GBYB01001775">
    <property type="protein sequence ID" value="JAG71542.1"/>
    <property type="molecule type" value="Transcribed_RNA"/>
</dbReference>
<keyword evidence="1" id="KW-0863">Zinc-finger</keyword>
<evidence type="ECO:0000313" key="3">
    <source>
        <dbReference type="EMBL" id="JAG71542.1"/>
    </source>
</evidence>
<dbReference type="GO" id="GO:0008270">
    <property type="term" value="F:zinc ion binding"/>
    <property type="evidence" value="ECO:0007669"/>
    <property type="project" value="UniProtKB-KW"/>
</dbReference>
<accession>A0A0C9R1G0</accession>
<feature type="domain" description="C2H2-type" evidence="2">
    <location>
        <begin position="72"/>
        <end position="100"/>
    </location>
</feature>
<organism evidence="3">
    <name type="scientific">Fopius arisanus</name>
    <dbReference type="NCBI Taxonomy" id="64838"/>
    <lineage>
        <taxon>Eukaryota</taxon>
        <taxon>Metazoa</taxon>
        <taxon>Ecdysozoa</taxon>
        <taxon>Arthropoda</taxon>
        <taxon>Hexapoda</taxon>
        <taxon>Insecta</taxon>
        <taxon>Pterygota</taxon>
        <taxon>Neoptera</taxon>
        <taxon>Endopterygota</taxon>
        <taxon>Hymenoptera</taxon>
        <taxon>Apocrita</taxon>
        <taxon>Ichneumonoidea</taxon>
        <taxon>Braconidae</taxon>
        <taxon>Opiinae</taxon>
        <taxon>Fopius</taxon>
    </lineage>
</organism>
<dbReference type="AlphaFoldDB" id="A0A0C9R1G0"/>
<dbReference type="InterPro" id="IPR036236">
    <property type="entry name" value="Znf_C2H2_sf"/>
</dbReference>
<dbReference type="SUPFAM" id="SSF57667">
    <property type="entry name" value="beta-beta-alpha zinc fingers"/>
    <property type="match status" value="1"/>
</dbReference>
<protein>
    <submittedName>
        <fullName evidence="3">Ikzf4 protein</fullName>
    </submittedName>
</protein>
<feature type="non-terminal residue" evidence="3">
    <location>
        <position position="1"/>
    </location>
</feature>
<dbReference type="PROSITE" id="PS00028">
    <property type="entry name" value="ZINC_FINGER_C2H2_1"/>
    <property type="match status" value="1"/>
</dbReference>
<dbReference type="SMART" id="SM00355">
    <property type="entry name" value="ZnF_C2H2"/>
    <property type="match status" value="2"/>
</dbReference>
<keyword evidence="1" id="KW-0862">Zinc</keyword>
<feature type="domain" description="C2H2-type" evidence="2">
    <location>
        <begin position="42"/>
        <end position="70"/>
    </location>
</feature>